<keyword evidence="1" id="KW-0732">Signal</keyword>
<organism evidence="2 3">
    <name type="scientific">Leucothrix arctica</name>
    <dbReference type="NCBI Taxonomy" id="1481894"/>
    <lineage>
        <taxon>Bacteria</taxon>
        <taxon>Pseudomonadati</taxon>
        <taxon>Pseudomonadota</taxon>
        <taxon>Gammaproteobacteria</taxon>
        <taxon>Thiotrichales</taxon>
        <taxon>Thiotrichaceae</taxon>
        <taxon>Leucothrix</taxon>
    </lineage>
</organism>
<sequence length="390" mass="43749">MNRREFTQYASLTSLASLAPSVYANAASSDIEKLNKSLQRPDRIVLMVELKGGNDGLNTLVPFEDELYYKLRPNIAIKNSLHLEGDMGINPYLKPLMNLWKEGDMAWVQGVGYKDASRSHFHSADVWETGNTSGKGSEGWISQALKNHKYELNGIVLGDNNLGPMAGEQGRSVAMMNSEEFLTQTKYLNKEIYHADNDALSHMLGVQNQINLAAKMLEEKLKNARPSSINFPNSSFGRNLEQVDRMITNGVHLPVYKVTLDGFDTHANQRNTHNNRMHHLSQGLDAFVRSMKHHKLWNNVMVVTYSEFGRRVQENNSGGTDHGSGSVNLVLGGSINGGLYGKTPSLKAEDLVKGDLSHEIDFRQVYATVAQRWWKRPSPWGTQHRPIQFV</sequence>
<name>A0A317CB13_9GAMM</name>
<dbReference type="Proteomes" id="UP000245506">
    <property type="component" value="Unassembled WGS sequence"/>
</dbReference>
<accession>A0A317CB13</accession>
<evidence type="ECO:0000313" key="3">
    <source>
        <dbReference type="Proteomes" id="UP000245506"/>
    </source>
</evidence>
<dbReference type="PANTHER" id="PTHR43737:SF1">
    <property type="entry name" value="DUF1501 DOMAIN-CONTAINING PROTEIN"/>
    <property type="match status" value="1"/>
</dbReference>
<feature type="signal peptide" evidence="1">
    <location>
        <begin position="1"/>
        <end position="26"/>
    </location>
</feature>
<reference evidence="2 3" key="1">
    <citation type="submission" date="2018-05" db="EMBL/GenBank/DDBJ databases">
        <title>Leucothrix arctica sp. nov., isolated from Arctic seawater.</title>
        <authorList>
            <person name="Choi A."/>
            <person name="Baek K."/>
        </authorList>
    </citation>
    <scope>NUCLEOTIDE SEQUENCE [LARGE SCALE GENOMIC DNA]</scope>
    <source>
        <strain evidence="2 3">IMCC9719</strain>
    </source>
</reference>
<dbReference type="RefSeq" id="WP_109824162.1">
    <property type="nucleotide sequence ID" value="NZ_QGKL01000039.1"/>
</dbReference>
<comment type="caution">
    <text evidence="2">The sequence shown here is derived from an EMBL/GenBank/DDBJ whole genome shotgun (WGS) entry which is preliminary data.</text>
</comment>
<evidence type="ECO:0000256" key="1">
    <source>
        <dbReference type="SAM" id="SignalP"/>
    </source>
</evidence>
<dbReference type="AlphaFoldDB" id="A0A317CB13"/>
<dbReference type="Pfam" id="PF07394">
    <property type="entry name" value="DUF1501"/>
    <property type="match status" value="1"/>
</dbReference>
<proteinExistence type="predicted"/>
<evidence type="ECO:0000313" key="2">
    <source>
        <dbReference type="EMBL" id="PWQ94513.1"/>
    </source>
</evidence>
<dbReference type="PANTHER" id="PTHR43737">
    <property type="entry name" value="BLL7424 PROTEIN"/>
    <property type="match status" value="1"/>
</dbReference>
<dbReference type="InterPro" id="IPR010869">
    <property type="entry name" value="DUF1501"/>
</dbReference>
<keyword evidence="3" id="KW-1185">Reference proteome</keyword>
<gene>
    <name evidence="2" type="ORF">DKT75_14545</name>
</gene>
<dbReference type="EMBL" id="QGKL01000039">
    <property type="protein sequence ID" value="PWQ94513.1"/>
    <property type="molecule type" value="Genomic_DNA"/>
</dbReference>
<evidence type="ECO:0008006" key="4">
    <source>
        <dbReference type="Google" id="ProtNLM"/>
    </source>
</evidence>
<dbReference type="OrthoDB" id="9779968at2"/>
<feature type="chain" id="PRO_5016257447" description="Twin-arginine translocation pathway signal sequence domain-containing protein" evidence="1">
    <location>
        <begin position="27"/>
        <end position="390"/>
    </location>
</feature>
<protein>
    <recommendedName>
        <fullName evidence="4">Twin-arginine translocation pathway signal sequence domain-containing protein</fullName>
    </recommendedName>
</protein>